<dbReference type="Pfam" id="PF06094">
    <property type="entry name" value="GGACT"/>
    <property type="match status" value="1"/>
</dbReference>
<keyword evidence="4" id="KW-1185">Reference proteome</keyword>
<dbReference type="Proteomes" id="UP001642464">
    <property type="component" value="Unassembled WGS sequence"/>
</dbReference>
<dbReference type="InterPro" id="IPR013024">
    <property type="entry name" value="GGCT-like"/>
</dbReference>
<dbReference type="SUPFAM" id="SSF110857">
    <property type="entry name" value="Gamma-glutamyl cyclotransferase-like"/>
    <property type="match status" value="1"/>
</dbReference>
<comment type="caution">
    <text evidence="2">The sequence shown here is derived from an EMBL/GenBank/DDBJ whole genome shotgun (WGS) entry which is preliminary data.</text>
</comment>
<evidence type="ECO:0000313" key="4">
    <source>
        <dbReference type="Proteomes" id="UP001642464"/>
    </source>
</evidence>
<evidence type="ECO:0000313" key="2">
    <source>
        <dbReference type="EMBL" id="CAK9015667.1"/>
    </source>
</evidence>
<sequence length="141" mass="15510">MFTELATAIGHAAAHLFSWLPGAAGHDPIWTFAYGANMGSAKLHALGVHPTETLKGVLPHHELIFDSSLRDGPAEPSFANIRHTEDPFYAFSVSPVQGVVHHINQAELAKLDVSEGPLYHRVQMKLDSQRGTGRCWDRSWC</sequence>
<dbReference type="Gene3D" id="3.10.490.10">
    <property type="entry name" value="Gamma-glutamyl cyclotransferase-like"/>
    <property type="match status" value="1"/>
</dbReference>
<accession>A0ABP0JNH9</accession>
<reference evidence="2 4" key="1">
    <citation type="submission" date="2024-02" db="EMBL/GenBank/DDBJ databases">
        <authorList>
            <person name="Chen Y."/>
            <person name="Shah S."/>
            <person name="Dougan E. K."/>
            <person name="Thang M."/>
            <person name="Chan C."/>
        </authorList>
    </citation>
    <scope>NUCLEOTIDE SEQUENCE [LARGE SCALE GENOMIC DNA]</scope>
</reference>
<gene>
    <name evidence="2" type="ORF">SCF082_LOCUS12861</name>
    <name evidence="3" type="ORF">SCF082_LOCUS12997</name>
</gene>
<dbReference type="CDD" id="cd06661">
    <property type="entry name" value="GGCT_like"/>
    <property type="match status" value="1"/>
</dbReference>
<feature type="domain" description="Gamma-glutamylcyclotransferase AIG2-like" evidence="1">
    <location>
        <begin position="32"/>
        <end position="130"/>
    </location>
</feature>
<dbReference type="InterPro" id="IPR009288">
    <property type="entry name" value="AIG2-like_dom"/>
</dbReference>
<protein>
    <submittedName>
        <fullName evidence="2">Gamma-glutamyl cyclotransferase gliK (GGCT gliK) (Gliotoxin biosynthesis protein K)</fullName>
    </submittedName>
</protein>
<proteinExistence type="predicted"/>
<organism evidence="2 4">
    <name type="scientific">Durusdinium trenchii</name>
    <dbReference type="NCBI Taxonomy" id="1381693"/>
    <lineage>
        <taxon>Eukaryota</taxon>
        <taxon>Sar</taxon>
        <taxon>Alveolata</taxon>
        <taxon>Dinophyceae</taxon>
        <taxon>Suessiales</taxon>
        <taxon>Symbiodiniaceae</taxon>
        <taxon>Durusdinium</taxon>
    </lineage>
</organism>
<evidence type="ECO:0000259" key="1">
    <source>
        <dbReference type="Pfam" id="PF06094"/>
    </source>
</evidence>
<name>A0ABP0JNH9_9DINO</name>
<dbReference type="InterPro" id="IPR036568">
    <property type="entry name" value="GGCT-like_sf"/>
</dbReference>
<evidence type="ECO:0000313" key="3">
    <source>
        <dbReference type="EMBL" id="CAK9016020.1"/>
    </source>
</evidence>
<dbReference type="EMBL" id="CAXAMM010007891">
    <property type="protein sequence ID" value="CAK9015667.1"/>
    <property type="molecule type" value="Genomic_DNA"/>
</dbReference>
<dbReference type="EMBL" id="CAXAMM010008002">
    <property type="protein sequence ID" value="CAK9016020.1"/>
    <property type="molecule type" value="Genomic_DNA"/>
</dbReference>